<dbReference type="NCBIfam" id="TIGR00368">
    <property type="entry name" value="YifB family Mg chelatase-like AAA ATPase"/>
    <property type="match status" value="1"/>
</dbReference>
<sequence length="514" mass="57134">MATVVRSFALSGVNAYSVTVETVTLYGQPSVNIVGMGDTAVKEAAHRLEASLTYGSFEFPKLKVVINLAPSGIKKSGSHFDLAMAVSLLLEAGQVLVDRDKLYDSAFIGELSLNAELRSVSGVLPMVMAARESGIKRIFIPFENNREASLVKGLDIYAFKSLIEVVEFLQGKQEYYCPTFEEAEKTSDSYEGLDFADVRGQDVLIEYIVAAVAGGHNILMIGSPGCGKSMIAKRISTIMPELSEEEALEITRIYSVTGHLRERGSLIEKRPFRSPHHNASMNSLVGGGSPVVPGEISLAHNGILFLDEIAEFDKKSLDALRQPMEDKVVTVSRVKSIGVFPANFMLVAAMNPCPCGYYGQSRCRCTDYEVLKYRQKLSGPILDRIEVHKYVQPVNFLNLSMQEKGRSSAELRERVQKARRIQQERFNGIPNVNSNAQMSEAMIKEFCKLDEESNKLLRVAFEKFHYSARTYNKFLKTARTFADLEESEVIRKKDISAALMSRDLDKDRSGMLVV</sequence>
<dbReference type="InterPro" id="IPR027417">
    <property type="entry name" value="P-loop_NTPase"/>
</dbReference>
<keyword evidence="6" id="KW-1185">Reference proteome</keyword>
<name>I4DBE3_DESAJ</name>
<dbReference type="Proteomes" id="UP000002892">
    <property type="component" value="Chromosome"/>
</dbReference>
<dbReference type="InterPro" id="IPR025158">
    <property type="entry name" value="Mg_chelat-rel_C"/>
</dbReference>
<dbReference type="PANTHER" id="PTHR32039">
    <property type="entry name" value="MAGNESIUM-CHELATASE SUBUNIT CHLI"/>
    <property type="match status" value="1"/>
</dbReference>
<proteinExistence type="inferred from homology"/>
<dbReference type="GO" id="GO:0003677">
    <property type="term" value="F:DNA binding"/>
    <property type="evidence" value="ECO:0007669"/>
    <property type="project" value="InterPro"/>
</dbReference>
<dbReference type="Gene3D" id="3.40.50.300">
    <property type="entry name" value="P-loop containing nucleotide triphosphate hydrolases"/>
    <property type="match status" value="1"/>
</dbReference>
<dbReference type="RefSeq" id="WP_014829103.1">
    <property type="nucleotide sequence ID" value="NC_018068.1"/>
</dbReference>
<protein>
    <submittedName>
        <fullName evidence="5">Mg chelatase-related protein</fullName>
    </submittedName>
</protein>
<dbReference type="PANTHER" id="PTHR32039:SF7">
    <property type="entry name" value="COMPETENCE PROTEIN COMM"/>
    <property type="match status" value="1"/>
</dbReference>
<dbReference type="Pfam" id="PF13335">
    <property type="entry name" value="Mg_chelatase_C"/>
    <property type="match status" value="1"/>
</dbReference>
<dbReference type="InterPro" id="IPR014721">
    <property type="entry name" value="Ribsml_uS5_D2-typ_fold_subgr"/>
</dbReference>
<keyword evidence="2" id="KW-0547">Nucleotide-binding</keyword>
<evidence type="ECO:0000313" key="5">
    <source>
        <dbReference type="EMBL" id="AFM43117.1"/>
    </source>
</evidence>
<dbReference type="SUPFAM" id="SSF52540">
    <property type="entry name" value="P-loop containing nucleoside triphosphate hydrolases"/>
    <property type="match status" value="1"/>
</dbReference>
<dbReference type="InterPro" id="IPR001208">
    <property type="entry name" value="MCM_dom"/>
</dbReference>
<dbReference type="SMART" id="SM00382">
    <property type="entry name" value="AAA"/>
    <property type="match status" value="1"/>
</dbReference>
<evidence type="ECO:0000313" key="6">
    <source>
        <dbReference type="Proteomes" id="UP000002892"/>
    </source>
</evidence>
<dbReference type="InterPro" id="IPR020568">
    <property type="entry name" value="Ribosomal_Su5_D2-typ_SF"/>
</dbReference>
<dbReference type="OrthoDB" id="9813147at2"/>
<dbReference type="GO" id="GO:0005524">
    <property type="term" value="F:ATP binding"/>
    <property type="evidence" value="ECO:0007669"/>
    <property type="project" value="UniProtKB-KW"/>
</dbReference>
<dbReference type="Gene3D" id="3.30.230.10">
    <property type="match status" value="1"/>
</dbReference>
<accession>I4DBE3</accession>
<evidence type="ECO:0000256" key="1">
    <source>
        <dbReference type="ARBA" id="ARBA00006354"/>
    </source>
</evidence>
<dbReference type="InterPro" id="IPR004482">
    <property type="entry name" value="Mg_chelat-rel"/>
</dbReference>
<dbReference type="SUPFAM" id="SSF54211">
    <property type="entry name" value="Ribosomal protein S5 domain 2-like"/>
    <property type="match status" value="1"/>
</dbReference>
<organism evidence="5 6">
    <name type="scientific">Desulfosporosinus acidiphilus (strain DSM 22704 / JCM 16185 / SJ4)</name>
    <dbReference type="NCBI Taxonomy" id="646529"/>
    <lineage>
        <taxon>Bacteria</taxon>
        <taxon>Bacillati</taxon>
        <taxon>Bacillota</taxon>
        <taxon>Clostridia</taxon>
        <taxon>Eubacteriales</taxon>
        <taxon>Desulfitobacteriaceae</taxon>
        <taxon>Desulfosporosinus</taxon>
    </lineage>
</organism>
<reference evidence="5 6" key="1">
    <citation type="journal article" date="2012" name="J. Bacteriol.">
        <title>Complete genome sequences of Desulfosporosinus orientis DSM765T, Desulfosporosinus youngiae DSM17734T, Desulfosporosinus meridiei DSM13257T, and Desulfosporosinus acidiphilus DSM22704T.</title>
        <authorList>
            <person name="Pester M."/>
            <person name="Brambilla E."/>
            <person name="Alazard D."/>
            <person name="Rattei T."/>
            <person name="Weinmaier T."/>
            <person name="Han J."/>
            <person name="Lucas S."/>
            <person name="Lapidus A."/>
            <person name="Cheng J.F."/>
            <person name="Goodwin L."/>
            <person name="Pitluck S."/>
            <person name="Peters L."/>
            <person name="Ovchinnikova G."/>
            <person name="Teshima H."/>
            <person name="Detter J.C."/>
            <person name="Han C.S."/>
            <person name="Tapia R."/>
            <person name="Land M.L."/>
            <person name="Hauser L."/>
            <person name="Kyrpides N.C."/>
            <person name="Ivanova N.N."/>
            <person name="Pagani I."/>
            <person name="Huntmann M."/>
            <person name="Wei C.L."/>
            <person name="Davenport K.W."/>
            <person name="Daligault H."/>
            <person name="Chain P.S."/>
            <person name="Chen A."/>
            <person name="Mavromatis K."/>
            <person name="Markowitz V."/>
            <person name="Szeto E."/>
            <person name="Mikhailova N."/>
            <person name="Pati A."/>
            <person name="Wagner M."/>
            <person name="Woyke T."/>
            <person name="Ollivier B."/>
            <person name="Klenk H.P."/>
            <person name="Spring S."/>
            <person name="Loy A."/>
        </authorList>
    </citation>
    <scope>NUCLEOTIDE SEQUENCE [LARGE SCALE GENOMIC DNA]</scope>
    <source>
        <strain evidence="6">DSM 22704 / JCM 16185 / SJ4</strain>
    </source>
</reference>
<dbReference type="eggNOG" id="COG0606">
    <property type="taxonomic scope" value="Bacteria"/>
</dbReference>
<dbReference type="InterPro" id="IPR000523">
    <property type="entry name" value="Mg_chelatse_chII-like_cat_dom"/>
</dbReference>
<dbReference type="InterPro" id="IPR045006">
    <property type="entry name" value="CHLI-like"/>
</dbReference>
<evidence type="ECO:0000259" key="4">
    <source>
        <dbReference type="SMART" id="SM00382"/>
    </source>
</evidence>
<dbReference type="STRING" id="646529.Desaci_4263"/>
<dbReference type="PROSITE" id="PS00676">
    <property type="entry name" value="SIGMA54_INTERACT_2"/>
    <property type="match status" value="1"/>
</dbReference>
<dbReference type="Pfam" id="PF13541">
    <property type="entry name" value="ChlI"/>
    <property type="match status" value="1"/>
</dbReference>
<dbReference type="InterPro" id="IPR025943">
    <property type="entry name" value="Sigma_54_int_dom_ATP-bd_2"/>
</dbReference>
<evidence type="ECO:0000256" key="3">
    <source>
        <dbReference type="ARBA" id="ARBA00022840"/>
    </source>
</evidence>
<dbReference type="HOGENOM" id="CLU_026145_1_0_9"/>
<gene>
    <name evidence="5" type="ordered locus">Desaci_4263</name>
</gene>
<dbReference type="Pfam" id="PF01078">
    <property type="entry name" value="Mg_chelatase"/>
    <property type="match status" value="1"/>
</dbReference>
<comment type="similarity">
    <text evidence="1">Belongs to the Mg-chelatase subunits D/I family. ComM subfamily.</text>
</comment>
<dbReference type="EMBL" id="CP003639">
    <property type="protein sequence ID" value="AFM43117.1"/>
    <property type="molecule type" value="Genomic_DNA"/>
</dbReference>
<feature type="domain" description="AAA+ ATPase" evidence="4">
    <location>
        <begin position="214"/>
        <end position="395"/>
    </location>
</feature>
<evidence type="ECO:0000256" key="2">
    <source>
        <dbReference type="ARBA" id="ARBA00022741"/>
    </source>
</evidence>
<dbReference type="InterPro" id="IPR003593">
    <property type="entry name" value="AAA+_ATPase"/>
</dbReference>
<dbReference type="AlphaFoldDB" id="I4DBE3"/>
<keyword evidence="3" id="KW-0067">ATP-binding</keyword>
<dbReference type="KEGG" id="dai:Desaci_4263"/>
<dbReference type="PRINTS" id="PR01657">
    <property type="entry name" value="MCMFAMILY"/>
</dbReference>